<evidence type="ECO:0000256" key="4">
    <source>
        <dbReference type="ARBA" id="ARBA00022692"/>
    </source>
</evidence>
<gene>
    <name evidence="16" type="ORF">FCM35_KLT17065</name>
</gene>
<evidence type="ECO:0000256" key="7">
    <source>
        <dbReference type="ARBA" id="ARBA00022741"/>
    </source>
</evidence>
<organism evidence="16 17">
    <name type="scientific">Carex littledalei</name>
    <dbReference type="NCBI Taxonomy" id="544730"/>
    <lineage>
        <taxon>Eukaryota</taxon>
        <taxon>Viridiplantae</taxon>
        <taxon>Streptophyta</taxon>
        <taxon>Embryophyta</taxon>
        <taxon>Tracheophyta</taxon>
        <taxon>Spermatophyta</taxon>
        <taxon>Magnoliopsida</taxon>
        <taxon>Liliopsida</taxon>
        <taxon>Poales</taxon>
        <taxon>Cyperaceae</taxon>
        <taxon>Cyperoideae</taxon>
        <taxon>Cariceae</taxon>
        <taxon>Carex</taxon>
        <taxon>Carex subgen. Euthyceras</taxon>
    </lineage>
</organism>
<dbReference type="Pfam" id="PF00560">
    <property type="entry name" value="LRR_1"/>
    <property type="match status" value="1"/>
</dbReference>
<feature type="compositionally biased region" description="Low complexity" evidence="13">
    <location>
        <begin position="353"/>
        <end position="371"/>
    </location>
</feature>
<keyword evidence="11" id="KW-0325">Glycoprotein</keyword>
<dbReference type="InterPro" id="IPR032675">
    <property type="entry name" value="LRR_dom_sf"/>
</dbReference>
<evidence type="ECO:0000259" key="15">
    <source>
        <dbReference type="PROSITE" id="PS50011"/>
    </source>
</evidence>
<dbReference type="Pfam" id="PF07714">
    <property type="entry name" value="PK_Tyr_Ser-Thr"/>
    <property type="match status" value="1"/>
</dbReference>
<dbReference type="Gene3D" id="3.30.200.20">
    <property type="entry name" value="Phosphorylase Kinase, domain 1"/>
    <property type="match status" value="1"/>
</dbReference>
<evidence type="ECO:0000256" key="8">
    <source>
        <dbReference type="ARBA" id="ARBA00022840"/>
    </source>
</evidence>
<dbReference type="SUPFAM" id="SSF52058">
    <property type="entry name" value="L domain-like"/>
    <property type="match status" value="1"/>
</dbReference>
<dbReference type="Gene3D" id="1.10.510.10">
    <property type="entry name" value="Transferase(Phosphotransferase) domain 1"/>
    <property type="match status" value="1"/>
</dbReference>
<dbReference type="Proteomes" id="UP000623129">
    <property type="component" value="Unassembled WGS sequence"/>
</dbReference>
<keyword evidence="16" id="KW-0808">Transferase</keyword>
<feature type="region of interest" description="Disordered" evidence="13">
    <location>
        <begin position="674"/>
        <end position="701"/>
    </location>
</feature>
<evidence type="ECO:0000256" key="5">
    <source>
        <dbReference type="ARBA" id="ARBA00022729"/>
    </source>
</evidence>
<dbReference type="InterPro" id="IPR000719">
    <property type="entry name" value="Prot_kinase_dom"/>
</dbReference>
<dbReference type="InterPro" id="IPR011009">
    <property type="entry name" value="Kinase-like_dom_sf"/>
</dbReference>
<name>A0A833RMP6_9POAL</name>
<keyword evidence="5" id="KW-0732">Signal</keyword>
<dbReference type="PANTHER" id="PTHR48010:SF4">
    <property type="entry name" value="OS04G0463000 PROTEIN"/>
    <property type="match status" value="1"/>
</dbReference>
<dbReference type="InterPro" id="IPR017441">
    <property type="entry name" value="Protein_kinase_ATP_BS"/>
</dbReference>
<evidence type="ECO:0000256" key="9">
    <source>
        <dbReference type="ARBA" id="ARBA00022989"/>
    </source>
</evidence>
<dbReference type="InterPro" id="IPR001611">
    <property type="entry name" value="Leu-rich_rpt"/>
</dbReference>
<dbReference type="InterPro" id="IPR013210">
    <property type="entry name" value="LRR_N_plant-typ"/>
</dbReference>
<keyword evidence="7 12" id="KW-0547">Nucleotide-binding</keyword>
<keyword evidence="4 14" id="KW-0812">Transmembrane</keyword>
<evidence type="ECO:0000256" key="6">
    <source>
        <dbReference type="ARBA" id="ARBA00022737"/>
    </source>
</evidence>
<keyword evidence="16" id="KW-0418">Kinase</keyword>
<comment type="caution">
    <text evidence="16">The sequence shown here is derived from an EMBL/GenBank/DDBJ whole genome shotgun (WGS) entry which is preliminary data.</text>
</comment>
<dbReference type="PROSITE" id="PS50011">
    <property type="entry name" value="PROTEIN_KINASE_DOM"/>
    <property type="match status" value="1"/>
</dbReference>
<accession>A0A833RMP6</accession>
<dbReference type="GO" id="GO:0004672">
    <property type="term" value="F:protein kinase activity"/>
    <property type="evidence" value="ECO:0007669"/>
    <property type="project" value="InterPro"/>
</dbReference>
<evidence type="ECO:0000256" key="11">
    <source>
        <dbReference type="ARBA" id="ARBA00023180"/>
    </source>
</evidence>
<reference evidence="16" key="1">
    <citation type="submission" date="2020-01" db="EMBL/GenBank/DDBJ databases">
        <title>Genome sequence of Kobresia littledalei, the first chromosome-level genome in the family Cyperaceae.</title>
        <authorList>
            <person name="Qu G."/>
        </authorList>
    </citation>
    <scope>NUCLEOTIDE SEQUENCE</scope>
    <source>
        <strain evidence="16">C.B.Clarke</strain>
        <tissue evidence="16">Leaf</tissue>
    </source>
</reference>
<feature type="transmembrane region" description="Helical" evidence="14">
    <location>
        <begin position="295"/>
        <end position="318"/>
    </location>
</feature>
<evidence type="ECO:0000256" key="13">
    <source>
        <dbReference type="SAM" id="MobiDB-lite"/>
    </source>
</evidence>
<dbReference type="Gene3D" id="3.80.10.10">
    <property type="entry name" value="Ribonuclease Inhibitor"/>
    <property type="match status" value="1"/>
</dbReference>
<dbReference type="PROSITE" id="PS00107">
    <property type="entry name" value="PROTEIN_KINASE_ATP"/>
    <property type="match status" value="1"/>
</dbReference>
<evidence type="ECO:0000256" key="12">
    <source>
        <dbReference type="PROSITE-ProRule" id="PRU10141"/>
    </source>
</evidence>
<feature type="transmembrane region" description="Helical" evidence="14">
    <location>
        <begin position="38"/>
        <end position="58"/>
    </location>
</feature>
<dbReference type="FunFam" id="3.80.10.10:FF:000400">
    <property type="entry name" value="Nuclear pore complex protein NUP107"/>
    <property type="match status" value="1"/>
</dbReference>
<keyword evidence="9 14" id="KW-1133">Transmembrane helix</keyword>
<dbReference type="InterPro" id="IPR001245">
    <property type="entry name" value="Ser-Thr/Tyr_kinase_cat_dom"/>
</dbReference>
<comment type="subcellular location">
    <subcellularLocation>
        <location evidence="1">Cell membrane</location>
        <topology evidence="1">Single-pass membrane protein</topology>
    </subcellularLocation>
</comment>
<feature type="region of interest" description="Disordered" evidence="13">
    <location>
        <begin position="342"/>
        <end position="380"/>
    </location>
</feature>
<keyword evidence="16" id="KW-0675">Receptor</keyword>
<evidence type="ECO:0000313" key="16">
    <source>
        <dbReference type="EMBL" id="KAF3338228.1"/>
    </source>
</evidence>
<keyword evidence="3" id="KW-0433">Leucine-rich repeat</keyword>
<dbReference type="AlphaFoldDB" id="A0A833RMP6"/>
<dbReference type="PANTHER" id="PTHR48010">
    <property type="entry name" value="OS05G0588300 PROTEIN"/>
    <property type="match status" value="1"/>
</dbReference>
<evidence type="ECO:0000256" key="14">
    <source>
        <dbReference type="SAM" id="Phobius"/>
    </source>
</evidence>
<dbReference type="Pfam" id="PF08263">
    <property type="entry name" value="LRRNT_2"/>
    <property type="match status" value="1"/>
</dbReference>
<evidence type="ECO:0000256" key="1">
    <source>
        <dbReference type="ARBA" id="ARBA00004162"/>
    </source>
</evidence>
<keyword evidence="6" id="KW-0677">Repeat</keyword>
<dbReference type="FunFam" id="3.30.200.20:FF:000307">
    <property type="entry name" value="pollen receptor-like kinase 1"/>
    <property type="match status" value="1"/>
</dbReference>
<keyword evidence="8 12" id="KW-0067">ATP-binding</keyword>
<evidence type="ECO:0000313" key="17">
    <source>
        <dbReference type="Proteomes" id="UP000623129"/>
    </source>
</evidence>
<dbReference type="GO" id="GO:0005524">
    <property type="term" value="F:ATP binding"/>
    <property type="evidence" value="ECO:0007669"/>
    <property type="project" value="UniProtKB-UniRule"/>
</dbReference>
<protein>
    <submittedName>
        <fullName evidence="16">Inactive receptor kinase</fullName>
    </submittedName>
</protein>
<dbReference type="SUPFAM" id="SSF56112">
    <property type="entry name" value="Protein kinase-like (PK-like)"/>
    <property type="match status" value="1"/>
</dbReference>
<keyword evidence="10 14" id="KW-0472">Membrane</keyword>
<dbReference type="EMBL" id="SWLB01000005">
    <property type="protein sequence ID" value="KAF3338228.1"/>
    <property type="molecule type" value="Genomic_DNA"/>
</dbReference>
<feature type="binding site" evidence="12">
    <location>
        <position position="427"/>
    </location>
    <ligand>
        <name>ATP</name>
        <dbReference type="ChEBI" id="CHEBI:30616"/>
    </ligand>
</feature>
<evidence type="ECO:0000256" key="3">
    <source>
        <dbReference type="ARBA" id="ARBA00022614"/>
    </source>
</evidence>
<evidence type="ECO:0000256" key="10">
    <source>
        <dbReference type="ARBA" id="ARBA00023136"/>
    </source>
</evidence>
<feature type="domain" description="Protein kinase" evidence="15">
    <location>
        <begin position="399"/>
        <end position="669"/>
    </location>
</feature>
<dbReference type="OrthoDB" id="652551at2759"/>
<sequence length="701" mass="75717">MEPVGPTRDPPSIKSNPEALNLPMIQLMHGEGIRVGPVPIRALLLLLLSFSLFIAPILTQDLNSDKSALLAFKASFGVSSIKWDPHKDPCTFWKGVICESDRVIELRLPGFSLRGDIPQSTLGNLTALRVISLRFNDLTGPVPSDLGDITTLTIVNFEGNQLSGRIPSTIFSLSGLTKLDLGNNLLSGPIAPEFAKLTSLDLLYLQLNMLEGELPDLNLTNLTAFNVSVNKLSGPISPSLSRFDATSFLGNSLCGKPLLPCVGLTPVEPPKPPIPSPEANAPQVSVIKHGLSGGAIAGIITGSAVALLVVASLLILLVRRPKDGYKHPYQGNSPSAAVALRAQQAMGSPSPTPRGAPAVAAPRPVRAPQRQESGNGPPKKRLVFFGRSKKTYDLEDLLRASAEVLGKGAFGTTYKAMLEMGQVVVVKRLREVNTPEREFRDKITIVGAMEHPNLVPLRAYYFNRDEKLLVYDYMPMGSLSALLHGNRGSGRPPLKWGTRSSIALAAAHGLEYIHSRSPQSAHGNIKSSNILLSGTNNSSPEWARIADHGLAHIIGGPAAAPTRGGAFYKAPELTNLRRASQKSDVYSYGVLLLELLTGRAPSYADGDVDLPRWIQQDFSDQLLDVELLRENQIAVQEMMRMMQLAMECVGLDPDQRPTMEGVVRQIEDICDLAKSRSDSMGSSDVDDSGEQPLNRRSGKFV</sequence>
<proteinExistence type="predicted"/>
<keyword evidence="2" id="KW-1003">Cell membrane</keyword>
<keyword evidence="17" id="KW-1185">Reference proteome</keyword>
<evidence type="ECO:0000256" key="2">
    <source>
        <dbReference type="ARBA" id="ARBA00022475"/>
    </source>
</evidence>
<dbReference type="GO" id="GO:0005886">
    <property type="term" value="C:plasma membrane"/>
    <property type="evidence" value="ECO:0007669"/>
    <property type="project" value="UniProtKB-SubCell"/>
</dbReference>
<dbReference type="InterPro" id="IPR050994">
    <property type="entry name" value="At_inactive_RLKs"/>
</dbReference>